<dbReference type="EMBL" id="JACEIK010000108">
    <property type="protein sequence ID" value="MCD7449865.1"/>
    <property type="molecule type" value="Genomic_DNA"/>
</dbReference>
<reference evidence="2 3" key="1">
    <citation type="journal article" date="2021" name="BMC Genomics">
        <title>Datura genome reveals duplications of psychoactive alkaloid biosynthetic genes and high mutation rate following tissue culture.</title>
        <authorList>
            <person name="Rajewski A."/>
            <person name="Carter-House D."/>
            <person name="Stajich J."/>
            <person name="Litt A."/>
        </authorList>
    </citation>
    <scope>NUCLEOTIDE SEQUENCE [LARGE SCALE GENOMIC DNA]</scope>
    <source>
        <strain evidence="2">AR-01</strain>
    </source>
</reference>
<keyword evidence="3" id="KW-1185">Reference proteome</keyword>
<feature type="region of interest" description="Disordered" evidence="1">
    <location>
        <begin position="1"/>
        <end position="38"/>
    </location>
</feature>
<protein>
    <submittedName>
        <fullName evidence="2">Uncharacterized protein</fullName>
    </submittedName>
</protein>
<proteinExistence type="predicted"/>
<feature type="compositionally biased region" description="Basic and acidic residues" evidence="1">
    <location>
        <begin position="1"/>
        <end position="26"/>
    </location>
</feature>
<accession>A0ABS8RST6</accession>
<comment type="caution">
    <text evidence="2">The sequence shown here is derived from an EMBL/GenBank/DDBJ whole genome shotgun (WGS) entry which is preliminary data.</text>
</comment>
<name>A0ABS8RST6_DATST</name>
<evidence type="ECO:0000313" key="3">
    <source>
        <dbReference type="Proteomes" id="UP000823775"/>
    </source>
</evidence>
<evidence type="ECO:0000313" key="2">
    <source>
        <dbReference type="EMBL" id="MCD7449865.1"/>
    </source>
</evidence>
<gene>
    <name evidence="2" type="ORF">HAX54_001907</name>
</gene>
<organism evidence="2 3">
    <name type="scientific">Datura stramonium</name>
    <name type="common">Jimsonweed</name>
    <name type="synonym">Common thornapple</name>
    <dbReference type="NCBI Taxonomy" id="4076"/>
    <lineage>
        <taxon>Eukaryota</taxon>
        <taxon>Viridiplantae</taxon>
        <taxon>Streptophyta</taxon>
        <taxon>Embryophyta</taxon>
        <taxon>Tracheophyta</taxon>
        <taxon>Spermatophyta</taxon>
        <taxon>Magnoliopsida</taxon>
        <taxon>eudicotyledons</taxon>
        <taxon>Gunneridae</taxon>
        <taxon>Pentapetalae</taxon>
        <taxon>asterids</taxon>
        <taxon>lamiids</taxon>
        <taxon>Solanales</taxon>
        <taxon>Solanaceae</taxon>
        <taxon>Solanoideae</taxon>
        <taxon>Datureae</taxon>
        <taxon>Datura</taxon>
    </lineage>
</organism>
<evidence type="ECO:0000256" key="1">
    <source>
        <dbReference type="SAM" id="MobiDB-lite"/>
    </source>
</evidence>
<sequence>MTVSKDERVVDGDKDRSGSLSGKEKNNLAGQGSQGNGTVKMAENRQISQQQVQQLWNEVICTLVTTVGADPSISGTKSWADQVEEELDIPKMKTSVWDNFDIVKVSNAEGISDHCSTKVVIGDFVTVLRRQFQYCNVWAQHPLFLEVVETGWRNKEPGYLMFQVVKRLKALKKDLKELNAKKFKDIVTEAQEDSLSLKEA</sequence>
<dbReference type="Proteomes" id="UP000823775">
    <property type="component" value="Unassembled WGS sequence"/>
</dbReference>